<organism evidence="1 2">
    <name type="scientific">Populus alba</name>
    <name type="common">White poplar</name>
    <dbReference type="NCBI Taxonomy" id="43335"/>
    <lineage>
        <taxon>Eukaryota</taxon>
        <taxon>Viridiplantae</taxon>
        <taxon>Streptophyta</taxon>
        <taxon>Embryophyta</taxon>
        <taxon>Tracheophyta</taxon>
        <taxon>Spermatophyta</taxon>
        <taxon>Magnoliopsida</taxon>
        <taxon>eudicotyledons</taxon>
        <taxon>Gunneridae</taxon>
        <taxon>Pentapetalae</taxon>
        <taxon>rosids</taxon>
        <taxon>fabids</taxon>
        <taxon>Malpighiales</taxon>
        <taxon>Salicaceae</taxon>
        <taxon>Saliceae</taxon>
        <taxon>Populus</taxon>
    </lineage>
</organism>
<keyword evidence="2" id="KW-1185">Reference proteome</keyword>
<name>A0ACC4BFH6_POPAL</name>
<dbReference type="EMBL" id="RCHU02000011">
    <property type="protein sequence ID" value="KAL3576832.1"/>
    <property type="molecule type" value="Genomic_DNA"/>
</dbReference>
<protein>
    <submittedName>
        <fullName evidence="1">Uncharacterized protein</fullName>
    </submittedName>
</protein>
<accession>A0ACC4BFH6</accession>
<comment type="caution">
    <text evidence="1">The sequence shown here is derived from an EMBL/GenBank/DDBJ whole genome shotgun (WGS) entry which is preliminary data.</text>
</comment>
<reference evidence="1 2" key="1">
    <citation type="journal article" date="2024" name="Plant Biotechnol. J.">
        <title>Genome and CRISPR/Cas9 system of a widespread forest tree (Populus alba) in the world.</title>
        <authorList>
            <person name="Liu Y.J."/>
            <person name="Jiang P.F."/>
            <person name="Han X.M."/>
            <person name="Li X.Y."/>
            <person name="Wang H.M."/>
            <person name="Wang Y.J."/>
            <person name="Wang X.X."/>
            <person name="Zeng Q.Y."/>
        </authorList>
    </citation>
    <scope>NUCLEOTIDE SEQUENCE [LARGE SCALE GENOMIC DNA]</scope>
    <source>
        <strain evidence="2">cv. PAL-ZL1</strain>
    </source>
</reference>
<evidence type="ECO:0000313" key="1">
    <source>
        <dbReference type="EMBL" id="KAL3576832.1"/>
    </source>
</evidence>
<sequence>MSNPSICMDIDPVLSTGRSLHFLGTSNQRNRAISGARPDSHEFCNFSFGYIKELLSNSYFSTVKSTAILNGEKELSVIQFYSFQAHGADEMNPVYKKIPVSFHNGSISLYLRLLKKIWTTKGEELEGAKKDFIECLKLLEGELGDKPYYGGENLGSWVLSSVVVHLIAGAWSMGALRCDSALAELWSCLRLFGSLVGQGQNTNHQRNLYNRAQFTSARATENSSNTPSLWGIDLQGNIMDLQKLVTLLKRHVQFDFHDNYAMT</sequence>
<gene>
    <name evidence="1" type="ORF">D5086_022115</name>
</gene>
<evidence type="ECO:0000313" key="2">
    <source>
        <dbReference type="Proteomes" id="UP000309997"/>
    </source>
</evidence>
<proteinExistence type="predicted"/>
<dbReference type="Proteomes" id="UP000309997">
    <property type="component" value="Unassembled WGS sequence"/>
</dbReference>